<dbReference type="InParanoid" id="A0A0D2HUV5"/>
<comment type="similarity">
    <text evidence="1">Belongs to the short-chain dehydrogenases/reductases (SDR) family.</text>
</comment>
<evidence type="ECO:0000313" key="2">
    <source>
        <dbReference type="EMBL" id="KIX14203.1"/>
    </source>
</evidence>
<dbReference type="PANTHER" id="PTHR42879:SF2">
    <property type="entry name" value="3-OXOACYL-[ACYL-CARRIER-PROTEIN] REDUCTASE FABG"/>
    <property type="match status" value="1"/>
</dbReference>
<evidence type="ECO:0000256" key="1">
    <source>
        <dbReference type="ARBA" id="ARBA00006484"/>
    </source>
</evidence>
<accession>A0A0D2HUV5</accession>
<dbReference type="STRING" id="1429043.X474_09365"/>
<reference evidence="2 3" key="1">
    <citation type="submission" date="2013-11" db="EMBL/GenBank/DDBJ databases">
        <title>Metagenomic analysis of a methanogenic consortium involved in long chain n-alkane degradation.</title>
        <authorList>
            <person name="Davidova I.A."/>
            <person name="Callaghan A.V."/>
            <person name="Wawrik B."/>
            <person name="Pruitt S."/>
            <person name="Marks C."/>
            <person name="Duncan K.E."/>
            <person name="Suflita J.M."/>
        </authorList>
    </citation>
    <scope>NUCLEOTIDE SEQUENCE [LARGE SCALE GENOMIC DNA]</scope>
    <source>
        <strain evidence="2 3">SPR</strain>
    </source>
</reference>
<sequence length="279" mass="30299">MEITEPVITRQEIMFLDDKDFNPGNVILVTGAATGIGRGLAVAAAANGLMVVGLDINQEQGKKTQSMARELGGQMIFLGCDLNQDNQMGKAVQEAAKLGQVRYLANIAGLQHIDSVENFPMEKFDLMQRVMVRAPFFLSQLVIREIKKSPDGEGVIANMASAHAHITTKNKPSYNIAKFAQRALAQSISAEGGGKIRSFTVSTGFVKTPLALGQVPEQARQRGITQEQVVTEVMMGKSRIKEMMNPVEVANAFLYGMSRFGRYLVGGDLLLDGGMVLTY</sequence>
<gene>
    <name evidence="2" type="ORF">X474_09365</name>
</gene>
<name>A0A0D2HUV5_9BACT</name>
<dbReference type="InterPro" id="IPR050259">
    <property type="entry name" value="SDR"/>
</dbReference>
<dbReference type="RefSeq" id="WP_044348097.1">
    <property type="nucleotide sequence ID" value="NZ_AZAC01000011.1"/>
</dbReference>
<protein>
    <submittedName>
        <fullName evidence="2">D-beta-hydroxybutyrate dehydrogenase</fullName>
    </submittedName>
</protein>
<proteinExistence type="inferred from homology"/>
<keyword evidence="3" id="KW-1185">Reference proteome</keyword>
<dbReference type="EMBL" id="AZAC01000011">
    <property type="protein sequence ID" value="KIX14203.1"/>
    <property type="molecule type" value="Genomic_DNA"/>
</dbReference>
<dbReference type="InterPro" id="IPR002347">
    <property type="entry name" value="SDR_fam"/>
</dbReference>
<dbReference type="CDD" id="cd05233">
    <property type="entry name" value="SDR_c"/>
    <property type="match status" value="1"/>
</dbReference>
<dbReference type="Proteomes" id="UP000032233">
    <property type="component" value="Unassembled WGS sequence"/>
</dbReference>
<dbReference type="OrthoDB" id="5363038at2"/>
<comment type="caution">
    <text evidence="2">The sequence shown here is derived from an EMBL/GenBank/DDBJ whole genome shotgun (WGS) entry which is preliminary data.</text>
</comment>
<dbReference type="PRINTS" id="PR00081">
    <property type="entry name" value="GDHRDH"/>
</dbReference>
<dbReference type="Pfam" id="PF13561">
    <property type="entry name" value="adh_short_C2"/>
    <property type="match status" value="1"/>
</dbReference>
<dbReference type="Gene3D" id="3.40.50.720">
    <property type="entry name" value="NAD(P)-binding Rossmann-like Domain"/>
    <property type="match status" value="1"/>
</dbReference>
<dbReference type="SUPFAM" id="SSF51735">
    <property type="entry name" value="NAD(P)-binding Rossmann-fold domains"/>
    <property type="match status" value="1"/>
</dbReference>
<dbReference type="AlphaFoldDB" id="A0A0D2HUV5"/>
<organism evidence="2 3">
    <name type="scientific">Dethiosulfatarculus sandiegensis</name>
    <dbReference type="NCBI Taxonomy" id="1429043"/>
    <lineage>
        <taxon>Bacteria</taxon>
        <taxon>Pseudomonadati</taxon>
        <taxon>Thermodesulfobacteriota</taxon>
        <taxon>Desulfarculia</taxon>
        <taxon>Desulfarculales</taxon>
        <taxon>Desulfarculaceae</taxon>
        <taxon>Dethiosulfatarculus</taxon>
    </lineage>
</organism>
<dbReference type="InterPro" id="IPR036291">
    <property type="entry name" value="NAD(P)-bd_dom_sf"/>
</dbReference>
<evidence type="ECO:0000313" key="3">
    <source>
        <dbReference type="Proteomes" id="UP000032233"/>
    </source>
</evidence>
<dbReference type="PANTHER" id="PTHR42879">
    <property type="entry name" value="3-OXOACYL-(ACYL-CARRIER-PROTEIN) REDUCTASE"/>
    <property type="match status" value="1"/>
</dbReference>